<evidence type="ECO:0000259" key="3">
    <source>
        <dbReference type="Pfam" id="PF07859"/>
    </source>
</evidence>
<dbReference type="InterPro" id="IPR050300">
    <property type="entry name" value="GDXG_lipolytic_enzyme"/>
</dbReference>
<dbReference type="InterPro" id="IPR013094">
    <property type="entry name" value="AB_hydrolase_3"/>
</dbReference>
<name>A0ABW9B1L7_9BURK</name>
<gene>
    <name evidence="4" type="ORF">PQR57_35290</name>
</gene>
<comment type="similarity">
    <text evidence="1">Belongs to the 'GDXG' lipolytic enzyme family.</text>
</comment>
<dbReference type="PANTHER" id="PTHR48081:SF30">
    <property type="entry name" value="ACETYL-HYDROLASE LIPR-RELATED"/>
    <property type="match status" value="1"/>
</dbReference>
<dbReference type="GO" id="GO:0016787">
    <property type="term" value="F:hydrolase activity"/>
    <property type="evidence" value="ECO:0007669"/>
    <property type="project" value="UniProtKB-KW"/>
</dbReference>
<evidence type="ECO:0000256" key="2">
    <source>
        <dbReference type="ARBA" id="ARBA00022801"/>
    </source>
</evidence>
<evidence type="ECO:0000256" key="1">
    <source>
        <dbReference type="ARBA" id="ARBA00010515"/>
    </source>
</evidence>
<proteinExistence type="inferred from homology"/>
<accession>A0ABW9B1L7</accession>
<sequence>MATSEIAALETMLRGRTKALATTERRLAYDALGDMFPVRPDVKVEQLSLGGVAAELTATSDVRGPGIILYLHGGGYVYGSTKSHRHLVSELGRAAGARAIALDYRRAPEAPFPAALDDALAAWKALLKDNQPQNIVLTGDSAGGGLAVALMVRLQELGLPQPSACVLLSPWVDMLAAGETYTANAARDPVVGKEIITFCARQYLGEGGLDHPLASPLRSNLKGIAPLAIFVGSTETLLDDSIQLARQAGIADVPVRLEIWPGMFHIWPTYHQMLAEGRKAIAQIGAIMRSAIQTE</sequence>
<dbReference type="InterPro" id="IPR029058">
    <property type="entry name" value="AB_hydrolase_fold"/>
</dbReference>
<dbReference type="SUPFAM" id="SSF53474">
    <property type="entry name" value="alpha/beta-Hydrolases"/>
    <property type="match status" value="1"/>
</dbReference>
<protein>
    <submittedName>
        <fullName evidence="4">Alpha/beta hydrolase</fullName>
    </submittedName>
</protein>
<keyword evidence="2 4" id="KW-0378">Hydrolase</keyword>
<dbReference type="PROSITE" id="PS01173">
    <property type="entry name" value="LIPASE_GDXG_HIS"/>
    <property type="match status" value="1"/>
</dbReference>
<dbReference type="RefSeq" id="WP_408180798.1">
    <property type="nucleotide sequence ID" value="NZ_JAQQEZ010000038.1"/>
</dbReference>
<evidence type="ECO:0000313" key="4">
    <source>
        <dbReference type="EMBL" id="MFM0006239.1"/>
    </source>
</evidence>
<dbReference type="InterPro" id="IPR002168">
    <property type="entry name" value="Lipase_GDXG_HIS_AS"/>
</dbReference>
<organism evidence="4 5">
    <name type="scientific">Paraburkholderia dipogonis</name>
    <dbReference type="NCBI Taxonomy" id="1211383"/>
    <lineage>
        <taxon>Bacteria</taxon>
        <taxon>Pseudomonadati</taxon>
        <taxon>Pseudomonadota</taxon>
        <taxon>Betaproteobacteria</taxon>
        <taxon>Burkholderiales</taxon>
        <taxon>Burkholderiaceae</taxon>
        <taxon>Paraburkholderia</taxon>
    </lineage>
</organism>
<dbReference type="Proteomes" id="UP001629230">
    <property type="component" value="Unassembled WGS sequence"/>
</dbReference>
<evidence type="ECO:0000313" key="5">
    <source>
        <dbReference type="Proteomes" id="UP001629230"/>
    </source>
</evidence>
<comment type="caution">
    <text evidence="4">The sequence shown here is derived from an EMBL/GenBank/DDBJ whole genome shotgun (WGS) entry which is preliminary data.</text>
</comment>
<reference evidence="4 5" key="1">
    <citation type="journal article" date="2024" name="Chem. Sci.">
        <title>Discovery of megapolipeptins by genome mining of a Burkholderiales bacteria collection.</title>
        <authorList>
            <person name="Paulo B.S."/>
            <person name="Recchia M.J.J."/>
            <person name="Lee S."/>
            <person name="Fergusson C.H."/>
            <person name="Romanowski S.B."/>
            <person name="Hernandez A."/>
            <person name="Krull N."/>
            <person name="Liu D.Y."/>
            <person name="Cavanagh H."/>
            <person name="Bos A."/>
            <person name="Gray C.A."/>
            <person name="Murphy B.T."/>
            <person name="Linington R.G."/>
            <person name="Eustaquio A.S."/>
        </authorList>
    </citation>
    <scope>NUCLEOTIDE SEQUENCE [LARGE SCALE GENOMIC DNA]</scope>
    <source>
        <strain evidence="4 5">RL17-350-BIC-A</strain>
    </source>
</reference>
<dbReference type="EMBL" id="JAQQEZ010000038">
    <property type="protein sequence ID" value="MFM0006239.1"/>
    <property type="molecule type" value="Genomic_DNA"/>
</dbReference>
<dbReference type="Gene3D" id="3.40.50.1820">
    <property type="entry name" value="alpha/beta hydrolase"/>
    <property type="match status" value="1"/>
</dbReference>
<feature type="domain" description="Alpha/beta hydrolase fold-3" evidence="3">
    <location>
        <begin position="68"/>
        <end position="267"/>
    </location>
</feature>
<keyword evidence="5" id="KW-1185">Reference proteome</keyword>
<dbReference type="Pfam" id="PF07859">
    <property type="entry name" value="Abhydrolase_3"/>
    <property type="match status" value="1"/>
</dbReference>
<dbReference type="PANTHER" id="PTHR48081">
    <property type="entry name" value="AB HYDROLASE SUPERFAMILY PROTEIN C4A8.06C"/>
    <property type="match status" value="1"/>
</dbReference>